<dbReference type="EMBL" id="CSWP01000009">
    <property type="protein sequence ID" value="CPV66215.1"/>
    <property type="molecule type" value="Genomic_DNA"/>
</dbReference>
<gene>
    <name evidence="3" type="ORF">ERS075579_03960</name>
</gene>
<proteinExistence type="predicted"/>
<evidence type="ECO:0000256" key="1">
    <source>
        <dbReference type="PROSITE-ProRule" id="PRU01076"/>
    </source>
</evidence>
<evidence type="ECO:0000313" key="4">
    <source>
        <dbReference type="Proteomes" id="UP000045782"/>
    </source>
</evidence>
<dbReference type="Proteomes" id="UP000045782">
    <property type="component" value="Unassembled WGS sequence"/>
</dbReference>
<dbReference type="Gene3D" id="2.10.260.10">
    <property type="match status" value="1"/>
</dbReference>
<evidence type="ECO:0000313" key="3">
    <source>
        <dbReference type="EMBL" id="CPV66215.1"/>
    </source>
</evidence>
<keyword evidence="1" id="KW-0238">DNA-binding</keyword>
<name>A0A0U0ZQX5_9MYCO</name>
<protein>
    <submittedName>
        <fullName evidence="3">SpoVT / AbrB-like protein</fullName>
    </submittedName>
</protein>
<dbReference type="InterPro" id="IPR037914">
    <property type="entry name" value="SpoVT-AbrB_sf"/>
</dbReference>
<dbReference type="InterPro" id="IPR007159">
    <property type="entry name" value="SpoVT-AbrB_dom"/>
</dbReference>
<dbReference type="NCBIfam" id="TIGR01439">
    <property type="entry name" value="lp_hng_hel_AbrB"/>
    <property type="match status" value="1"/>
</dbReference>
<feature type="domain" description="SpoVT-AbrB" evidence="2">
    <location>
        <begin position="4"/>
        <end position="51"/>
    </location>
</feature>
<evidence type="ECO:0000259" key="2">
    <source>
        <dbReference type="PROSITE" id="PS51740"/>
    </source>
</evidence>
<dbReference type="SMART" id="SM00966">
    <property type="entry name" value="SpoVT_AbrB"/>
    <property type="match status" value="1"/>
</dbReference>
<dbReference type="Pfam" id="PF04014">
    <property type="entry name" value="MazE_antitoxin"/>
    <property type="match status" value="1"/>
</dbReference>
<dbReference type="GO" id="GO:0003677">
    <property type="term" value="F:DNA binding"/>
    <property type="evidence" value="ECO:0007669"/>
    <property type="project" value="UniProtKB-UniRule"/>
</dbReference>
<dbReference type="PROSITE" id="PS51740">
    <property type="entry name" value="SPOVT_ABRB"/>
    <property type="match status" value="1"/>
</dbReference>
<accession>A0A0U0ZQX5</accession>
<organism evidence="3 4">
    <name type="scientific">Mycobacteroides abscessus</name>
    <dbReference type="NCBI Taxonomy" id="36809"/>
    <lineage>
        <taxon>Bacteria</taxon>
        <taxon>Bacillati</taxon>
        <taxon>Actinomycetota</taxon>
        <taxon>Actinomycetes</taxon>
        <taxon>Mycobacteriales</taxon>
        <taxon>Mycobacteriaceae</taxon>
        <taxon>Mycobacteroides</taxon>
    </lineage>
</organism>
<dbReference type="SUPFAM" id="SSF89447">
    <property type="entry name" value="AbrB/MazE/MraZ-like"/>
    <property type="match status" value="1"/>
</dbReference>
<reference evidence="3 4" key="1">
    <citation type="submission" date="2015-03" db="EMBL/GenBank/DDBJ databases">
        <authorList>
            <person name="Murphy D."/>
        </authorList>
    </citation>
    <scope>NUCLEOTIDE SEQUENCE [LARGE SCALE GENOMIC DNA]</scope>
    <source>
        <strain evidence="3 4">PAP088</strain>
    </source>
</reference>
<dbReference type="AlphaFoldDB" id="A0A0U0ZQX5"/>
<sequence>MAFHGYVSVQSRGLVSLPAEVRRRLGLDEPGAQVEITERDDGVLELRPSLPVPADQRWFWTDRWQEREREVDAHVAANAVTVHADGADFLAHLDQLDTEQAEE</sequence>